<accession>A0A2M8EYF4</accession>
<gene>
    <name evidence="1" type="ORF">CO051_04140</name>
</gene>
<proteinExistence type="predicted"/>
<comment type="caution">
    <text evidence="1">The sequence shown here is derived from an EMBL/GenBank/DDBJ whole genome shotgun (WGS) entry which is preliminary data.</text>
</comment>
<sequence length="156" mass="18196">MTQRIFLRYVHPKKQARELLMQLASEYGLCQIILGVEKGKCPCFGYKIGICKGACVGKEDTLQHNIRFIEAFGKDKIKPWPFHEAITIQEHDSVEHLTDVFQVDKWCLITEGSEDLMFDFDIYKILKKYILKRGVDSHLSITEKSFHFNKKNLSQK</sequence>
<protein>
    <submittedName>
        <fullName evidence="1">Uncharacterized protein</fullName>
    </submittedName>
</protein>
<organism evidence="1 2">
    <name type="scientific">Candidatus Roizmanbacteria bacterium CG_4_9_14_0_2_um_filter_39_13</name>
    <dbReference type="NCBI Taxonomy" id="1974839"/>
    <lineage>
        <taxon>Bacteria</taxon>
        <taxon>Candidatus Roizmaniibacteriota</taxon>
    </lineage>
</organism>
<reference evidence="2" key="1">
    <citation type="submission" date="2017-09" db="EMBL/GenBank/DDBJ databases">
        <title>Depth-based differentiation of microbial function through sediment-hosted aquifers and enrichment of novel symbionts in the deep terrestrial subsurface.</title>
        <authorList>
            <person name="Probst A.J."/>
            <person name="Ladd B."/>
            <person name="Jarett J.K."/>
            <person name="Geller-Mcgrath D.E."/>
            <person name="Sieber C.M.K."/>
            <person name="Emerson J.B."/>
            <person name="Anantharaman K."/>
            <person name="Thomas B.C."/>
            <person name="Malmstrom R."/>
            <person name="Stieglmeier M."/>
            <person name="Klingl A."/>
            <person name="Woyke T."/>
            <person name="Ryan C.M."/>
            <person name="Banfield J.F."/>
        </authorList>
    </citation>
    <scope>NUCLEOTIDE SEQUENCE [LARGE SCALE GENOMIC DNA]</scope>
</reference>
<dbReference type="EMBL" id="PFSC01000111">
    <property type="protein sequence ID" value="PJC31444.1"/>
    <property type="molecule type" value="Genomic_DNA"/>
</dbReference>
<evidence type="ECO:0000313" key="1">
    <source>
        <dbReference type="EMBL" id="PJC31444.1"/>
    </source>
</evidence>
<name>A0A2M8EYF4_9BACT</name>
<evidence type="ECO:0000313" key="2">
    <source>
        <dbReference type="Proteomes" id="UP000231383"/>
    </source>
</evidence>
<dbReference type="AlphaFoldDB" id="A0A2M8EYF4"/>
<dbReference type="Proteomes" id="UP000231383">
    <property type="component" value="Unassembled WGS sequence"/>
</dbReference>